<organism evidence="3 4">
    <name type="scientific">Tabrizicola oligotrophica</name>
    <dbReference type="NCBI Taxonomy" id="2710650"/>
    <lineage>
        <taxon>Bacteria</taxon>
        <taxon>Pseudomonadati</taxon>
        <taxon>Pseudomonadota</taxon>
        <taxon>Alphaproteobacteria</taxon>
        <taxon>Rhodobacterales</taxon>
        <taxon>Paracoccaceae</taxon>
        <taxon>Tabrizicola</taxon>
    </lineage>
</organism>
<dbReference type="PANTHER" id="PTHR38340">
    <property type="entry name" value="S-LAYER PROTEIN"/>
    <property type="match status" value="1"/>
</dbReference>
<dbReference type="Proteomes" id="UP000477782">
    <property type="component" value="Unassembled WGS sequence"/>
</dbReference>
<dbReference type="GO" id="GO:0005576">
    <property type="term" value="C:extracellular region"/>
    <property type="evidence" value="ECO:0007669"/>
    <property type="project" value="UniProtKB-SubCell"/>
</dbReference>
<dbReference type="EMBL" id="JAAIVJ010000006">
    <property type="protein sequence ID" value="NEY91006.1"/>
    <property type="molecule type" value="Genomic_DNA"/>
</dbReference>
<dbReference type="GO" id="GO:0005509">
    <property type="term" value="F:calcium ion binding"/>
    <property type="evidence" value="ECO:0007669"/>
    <property type="project" value="InterPro"/>
</dbReference>
<dbReference type="SUPFAM" id="SSF51120">
    <property type="entry name" value="beta-Roll"/>
    <property type="match status" value="3"/>
</dbReference>
<dbReference type="InterPro" id="IPR018511">
    <property type="entry name" value="Hemolysin-typ_Ca-bd_CS"/>
</dbReference>
<proteinExistence type="predicted"/>
<protein>
    <submittedName>
        <fullName evidence="3">Calcium-binding protein</fullName>
    </submittedName>
</protein>
<dbReference type="InterPro" id="IPR050557">
    <property type="entry name" value="RTX_toxin/Mannuronan_C5-epim"/>
</dbReference>
<reference evidence="3 4" key="1">
    <citation type="submission" date="2020-02" db="EMBL/GenBank/DDBJ databases">
        <authorList>
            <person name="Chen W.-M."/>
        </authorList>
    </citation>
    <scope>NUCLEOTIDE SEQUENCE [LARGE SCALE GENOMIC DNA]</scope>
    <source>
        <strain evidence="3 4">KMS-5</strain>
    </source>
</reference>
<keyword evidence="2" id="KW-0964">Secreted</keyword>
<evidence type="ECO:0000313" key="4">
    <source>
        <dbReference type="Proteomes" id="UP000477782"/>
    </source>
</evidence>
<comment type="subcellular location">
    <subcellularLocation>
        <location evidence="1">Secreted</location>
    </subcellularLocation>
</comment>
<evidence type="ECO:0000256" key="1">
    <source>
        <dbReference type="ARBA" id="ARBA00004613"/>
    </source>
</evidence>
<keyword evidence="4" id="KW-1185">Reference proteome</keyword>
<dbReference type="PROSITE" id="PS00330">
    <property type="entry name" value="HEMOLYSIN_CALCIUM"/>
    <property type="match status" value="1"/>
</dbReference>
<accession>A0A6M0QU38</accession>
<dbReference type="PANTHER" id="PTHR38340:SF1">
    <property type="entry name" value="S-LAYER PROTEIN"/>
    <property type="match status" value="1"/>
</dbReference>
<dbReference type="InterPro" id="IPR001343">
    <property type="entry name" value="Hemolysn_Ca-bd"/>
</dbReference>
<dbReference type="RefSeq" id="WP_164626001.1">
    <property type="nucleotide sequence ID" value="NZ_JAAIVJ010000006.1"/>
</dbReference>
<dbReference type="AlphaFoldDB" id="A0A6M0QU38"/>
<gene>
    <name evidence="3" type="ORF">G4Z14_11930</name>
</gene>
<evidence type="ECO:0000256" key="2">
    <source>
        <dbReference type="ARBA" id="ARBA00022525"/>
    </source>
</evidence>
<dbReference type="Gene3D" id="2.150.10.10">
    <property type="entry name" value="Serralysin-like metalloprotease, C-terminal"/>
    <property type="match status" value="5"/>
</dbReference>
<name>A0A6M0QU38_9RHOB</name>
<sequence length="466" mass="47372">MADDIYTIDALATGSETITITDDGTGSDWLVYSGSYASYAEIDLSWFVDSGISQSAEGLYFTVTGGHRLVINGLIENARGTTAEDWISGNEADNLLYGDFDATGAGGNDTINGDAGRDTIYGGSGLDSLEGSYDDDLLHGDGGADTVSGGAGNDTVLGGEGADWLYGGADARDVVSYADSTDGVYIEITYGSTTIATSGFAEGDHLNGFTDAIGSAYGDRITDTVVNTIAFGYNANRFYGGGGADLLNMGGGNDSGYGGDGRDSVNGGVGDDLLFGGGGNDDVDGGTGADVVYGGDGYNRLIGGAGQDRVIGGGLRETLYGGAGDDTLLAGGGNDLLFANEGNDRVLGGAGDDLLFGLAGKDTLIGGAGADEFRFISATDGGSDAASRDVVMDFNRSQGDHLVFSIAAASLDFIGQQSFTGQAGEVRFIVTAQGTRAFADLDGDRITDQAFDVLGVSLLQESDFVL</sequence>
<dbReference type="Pfam" id="PF00353">
    <property type="entry name" value="HemolysinCabind"/>
    <property type="match status" value="6"/>
</dbReference>
<comment type="caution">
    <text evidence="3">The sequence shown here is derived from an EMBL/GenBank/DDBJ whole genome shotgun (WGS) entry which is preliminary data.</text>
</comment>
<dbReference type="PRINTS" id="PR00313">
    <property type="entry name" value="CABNDNGRPT"/>
</dbReference>
<dbReference type="InterPro" id="IPR011049">
    <property type="entry name" value="Serralysin-like_metalloprot_C"/>
</dbReference>
<evidence type="ECO:0000313" key="3">
    <source>
        <dbReference type="EMBL" id="NEY91006.1"/>
    </source>
</evidence>